<dbReference type="Proteomes" id="UP001519460">
    <property type="component" value="Unassembled WGS sequence"/>
</dbReference>
<evidence type="ECO:0000256" key="6">
    <source>
        <dbReference type="RuleBase" id="RU363090"/>
    </source>
</evidence>
<dbReference type="InterPro" id="IPR038286">
    <property type="entry name" value="IPK_sf"/>
</dbReference>
<dbReference type="Pfam" id="PF03770">
    <property type="entry name" value="IPK"/>
    <property type="match status" value="1"/>
</dbReference>
<dbReference type="InterPro" id="IPR005522">
    <property type="entry name" value="IPK"/>
</dbReference>
<evidence type="ECO:0000256" key="5">
    <source>
        <dbReference type="ARBA" id="ARBA00022840"/>
    </source>
</evidence>
<dbReference type="EC" id="2.7.-.-" evidence="6"/>
<dbReference type="FunFam" id="3.30.470.160:FF:000001">
    <property type="entry name" value="Kinase"/>
    <property type="match status" value="1"/>
</dbReference>
<dbReference type="EMBL" id="JACVVK020000013">
    <property type="protein sequence ID" value="KAK7504937.1"/>
    <property type="molecule type" value="Genomic_DNA"/>
</dbReference>
<keyword evidence="3" id="KW-0547">Nucleotide-binding</keyword>
<dbReference type="SUPFAM" id="SSF56104">
    <property type="entry name" value="SAICAR synthase-like"/>
    <property type="match status" value="1"/>
</dbReference>
<evidence type="ECO:0000256" key="2">
    <source>
        <dbReference type="ARBA" id="ARBA00022679"/>
    </source>
</evidence>
<evidence type="ECO:0000313" key="7">
    <source>
        <dbReference type="EMBL" id="KAK7504937.1"/>
    </source>
</evidence>
<comment type="similarity">
    <text evidence="1 6">Belongs to the inositol phosphokinase (IPK) family.</text>
</comment>
<comment type="caution">
    <text evidence="7">The sequence shown here is derived from an EMBL/GenBank/DDBJ whole genome shotgun (WGS) entry which is preliminary data.</text>
</comment>
<evidence type="ECO:0000256" key="1">
    <source>
        <dbReference type="ARBA" id="ARBA00007374"/>
    </source>
</evidence>
<dbReference type="PANTHER" id="PTHR12400:SF97">
    <property type="entry name" value="KINASE"/>
    <property type="match status" value="1"/>
</dbReference>
<keyword evidence="5" id="KW-0067">ATP-binding</keyword>
<organism evidence="7 8">
    <name type="scientific">Batillaria attramentaria</name>
    <dbReference type="NCBI Taxonomy" id="370345"/>
    <lineage>
        <taxon>Eukaryota</taxon>
        <taxon>Metazoa</taxon>
        <taxon>Spiralia</taxon>
        <taxon>Lophotrochozoa</taxon>
        <taxon>Mollusca</taxon>
        <taxon>Gastropoda</taxon>
        <taxon>Caenogastropoda</taxon>
        <taxon>Sorbeoconcha</taxon>
        <taxon>Cerithioidea</taxon>
        <taxon>Batillariidae</taxon>
        <taxon>Batillaria</taxon>
    </lineage>
</organism>
<evidence type="ECO:0000256" key="4">
    <source>
        <dbReference type="ARBA" id="ARBA00022777"/>
    </source>
</evidence>
<evidence type="ECO:0000256" key="3">
    <source>
        <dbReference type="ARBA" id="ARBA00022741"/>
    </source>
</evidence>
<keyword evidence="8" id="KW-1185">Reference proteome</keyword>
<dbReference type="GO" id="GO:0005524">
    <property type="term" value="F:ATP binding"/>
    <property type="evidence" value="ECO:0007669"/>
    <property type="project" value="UniProtKB-KW"/>
</dbReference>
<dbReference type="Gene3D" id="3.30.470.160">
    <property type="entry name" value="Inositol polyphosphate kinase"/>
    <property type="match status" value="1"/>
</dbReference>
<dbReference type="PANTHER" id="PTHR12400">
    <property type="entry name" value="INOSITOL POLYPHOSPHATE KINASE"/>
    <property type="match status" value="1"/>
</dbReference>
<keyword evidence="2 6" id="KW-0808">Transferase</keyword>
<keyword evidence="4 6" id="KW-0418">Kinase</keyword>
<reference evidence="7 8" key="1">
    <citation type="journal article" date="2023" name="Sci. Data">
        <title>Genome assembly of the Korean intertidal mud-creeper Batillaria attramentaria.</title>
        <authorList>
            <person name="Patra A.K."/>
            <person name="Ho P.T."/>
            <person name="Jun S."/>
            <person name="Lee S.J."/>
            <person name="Kim Y."/>
            <person name="Won Y.J."/>
        </authorList>
    </citation>
    <scope>NUCLEOTIDE SEQUENCE [LARGE SCALE GENOMIC DNA]</scope>
    <source>
        <strain evidence="7">Wonlab-2016</strain>
    </source>
</reference>
<dbReference type="AlphaFoldDB" id="A0ABD0LZW7"/>
<accession>A0ABD0LZW7</accession>
<gene>
    <name evidence="7" type="ORF">BaRGS_00003965</name>
</gene>
<evidence type="ECO:0000313" key="8">
    <source>
        <dbReference type="Proteomes" id="UP001519460"/>
    </source>
</evidence>
<proteinExistence type="inferred from homology"/>
<sequence length="345" mass="39706">MATSRPSPQYLVVDRGIDTDDELSDWDAPVDVDLLDPPVPRNKQSSWKKIRSIIRWSPFIQVFKKHRYPWIQLAGHQGNFQAGDAGSVLKKLDSREHQCFQRLMHDRLQPFVPEYRGVVEKSGERYVQLQDLLCEFTSPCVMDIKMGVRTYLEEELEKARKKPTLRKDMYQKMVDVDMNAPTQEEHSQRAVTKPRYMQWRDEMSSSVDLGFRIEGIKKSDGASSKDFKKTKSRESVAEVLKSFFGDSEIVLSKYLQRLREIQATQESSVFFQSHEVIGSSLLFVHDTQGNVNVWMIDFGKTEPLPKAVTVDHRSAWVEGNHEDGYLFGLDNIISILEELQASSVA</sequence>
<protein>
    <recommendedName>
        <fullName evidence="6">Kinase</fullName>
        <ecNumber evidence="6">2.7.-.-</ecNumber>
    </recommendedName>
</protein>
<name>A0ABD0LZW7_9CAEN</name>
<dbReference type="GO" id="GO:0016301">
    <property type="term" value="F:kinase activity"/>
    <property type="evidence" value="ECO:0007669"/>
    <property type="project" value="UniProtKB-KW"/>
</dbReference>